<dbReference type="AlphaFoldDB" id="A0A2K2F7E0"/>
<dbReference type="Pfam" id="PF00717">
    <property type="entry name" value="Peptidase_S24"/>
    <property type="match status" value="1"/>
</dbReference>
<evidence type="ECO:0000313" key="4">
    <source>
        <dbReference type="Proteomes" id="UP000236151"/>
    </source>
</evidence>
<dbReference type="KEGG" id="cthd:CDO33_14150"/>
<dbReference type="GO" id="GO:0003677">
    <property type="term" value="F:DNA binding"/>
    <property type="evidence" value="ECO:0007669"/>
    <property type="project" value="UniProtKB-KW"/>
</dbReference>
<dbReference type="PANTHER" id="PTHR46558:SF3">
    <property type="entry name" value="TRANSCRIPTIONAL REGULATOR"/>
    <property type="match status" value="1"/>
</dbReference>
<dbReference type="Gene3D" id="2.10.109.10">
    <property type="entry name" value="Umud Fragment, subunit A"/>
    <property type="match status" value="1"/>
</dbReference>
<dbReference type="InterPro" id="IPR001387">
    <property type="entry name" value="Cro/C1-type_HTH"/>
</dbReference>
<evidence type="ECO:0000313" key="3">
    <source>
        <dbReference type="EMBL" id="PNT95183.1"/>
    </source>
</evidence>
<organism evidence="3 4">
    <name type="scientific">Clostridium thermosuccinogenes</name>
    <dbReference type="NCBI Taxonomy" id="84032"/>
    <lineage>
        <taxon>Bacteria</taxon>
        <taxon>Bacillati</taxon>
        <taxon>Bacillota</taxon>
        <taxon>Clostridia</taxon>
        <taxon>Eubacteriales</taxon>
        <taxon>Clostridiaceae</taxon>
        <taxon>Clostridium</taxon>
    </lineage>
</organism>
<evidence type="ECO:0000256" key="1">
    <source>
        <dbReference type="ARBA" id="ARBA00023125"/>
    </source>
</evidence>
<proteinExistence type="predicted"/>
<dbReference type="RefSeq" id="WP_103083046.1">
    <property type="nucleotide sequence ID" value="NZ_CP021850.1"/>
</dbReference>
<dbReference type="InterPro" id="IPR010982">
    <property type="entry name" value="Lambda_DNA-bd_dom_sf"/>
</dbReference>
<dbReference type="PANTHER" id="PTHR46558">
    <property type="entry name" value="TRACRIPTIONAL REGULATORY PROTEIN-RELATED-RELATED"/>
    <property type="match status" value="1"/>
</dbReference>
<reference evidence="3 4" key="1">
    <citation type="submission" date="2017-06" db="EMBL/GenBank/DDBJ databases">
        <title>Investigating the central metabolism of Clostridium thermosuccinogenes.</title>
        <authorList>
            <person name="Koendjbiharie J.G."/>
            <person name="van Kranenburg R."/>
        </authorList>
    </citation>
    <scope>NUCLEOTIDE SEQUENCE [LARGE SCALE GENOMIC DNA]</scope>
    <source>
        <strain evidence="3 4">DSM 5806</strain>
    </source>
</reference>
<dbReference type="Pfam" id="PF01381">
    <property type="entry name" value="HTH_3"/>
    <property type="match status" value="1"/>
</dbReference>
<keyword evidence="1 3" id="KW-0238">DNA-binding</keyword>
<dbReference type="Gene3D" id="1.10.260.40">
    <property type="entry name" value="lambda repressor-like DNA-binding domains"/>
    <property type="match status" value="1"/>
</dbReference>
<name>A0A2K2F7E0_9CLOT</name>
<dbReference type="SUPFAM" id="SSF51306">
    <property type="entry name" value="LexA/Signal peptidase"/>
    <property type="match status" value="1"/>
</dbReference>
<comment type="caution">
    <text evidence="3">The sequence shown here is derived from an EMBL/GenBank/DDBJ whole genome shotgun (WGS) entry which is preliminary data.</text>
</comment>
<keyword evidence="4" id="KW-1185">Reference proteome</keyword>
<dbReference type="InterPro" id="IPR015927">
    <property type="entry name" value="Peptidase_S24_S26A/B/C"/>
</dbReference>
<evidence type="ECO:0000259" key="2">
    <source>
        <dbReference type="PROSITE" id="PS50943"/>
    </source>
</evidence>
<dbReference type="SMART" id="SM00530">
    <property type="entry name" value="HTH_XRE"/>
    <property type="match status" value="1"/>
</dbReference>
<sequence length="226" mass="25243">MSRIGSQIKRIREQKGMTHKQLGKAVGVNESFIRDLEAGKRIANDDLVKRISKALGQEINDLMLAIEKEAPVPEKAVVKKATLGVKPQENKVQEMWSDALDSVLKTVPVYEYDLTKVVGSRQLPVISNKVEGYAKDKVFYLKIQENDMMGFRIMKGDIAFAHAAHEVENNAICLVEYGGKRAIRQIKKLEGGKLLLISNDGRLSTETVSEKSLKVLAKLVKLEIKL</sequence>
<dbReference type="PROSITE" id="PS50943">
    <property type="entry name" value="HTH_CROC1"/>
    <property type="match status" value="1"/>
</dbReference>
<protein>
    <submittedName>
        <fullName evidence="3">DNA-binding protein</fullName>
    </submittedName>
</protein>
<dbReference type="SUPFAM" id="SSF47413">
    <property type="entry name" value="lambda repressor-like DNA-binding domains"/>
    <property type="match status" value="1"/>
</dbReference>
<dbReference type="CDD" id="cd00093">
    <property type="entry name" value="HTH_XRE"/>
    <property type="match status" value="1"/>
</dbReference>
<dbReference type="EMBL" id="NIOJ01000073">
    <property type="protein sequence ID" value="PNT95183.1"/>
    <property type="molecule type" value="Genomic_DNA"/>
</dbReference>
<gene>
    <name evidence="3" type="ORF">CDQ84_17565</name>
</gene>
<dbReference type="InterPro" id="IPR036286">
    <property type="entry name" value="LexA/Signal_pep-like_sf"/>
</dbReference>
<feature type="domain" description="HTH cro/C1-type" evidence="2">
    <location>
        <begin position="8"/>
        <end position="62"/>
    </location>
</feature>
<dbReference type="Proteomes" id="UP000236151">
    <property type="component" value="Unassembled WGS sequence"/>
</dbReference>
<accession>A0A2K2F7E0</accession>
<dbReference type="OrthoDB" id="14949at2"/>